<dbReference type="EMBL" id="JAIWYP010000001">
    <property type="protein sequence ID" value="KAH3883930.1"/>
    <property type="molecule type" value="Genomic_DNA"/>
</dbReference>
<feature type="compositionally biased region" description="Basic and acidic residues" evidence="1">
    <location>
        <begin position="54"/>
        <end position="72"/>
    </location>
</feature>
<name>A0A9D4MXC5_DREPO</name>
<comment type="caution">
    <text evidence="2">The sequence shown here is derived from an EMBL/GenBank/DDBJ whole genome shotgun (WGS) entry which is preliminary data.</text>
</comment>
<evidence type="ECO:0000313" key="3">
    <source>
        <dbReference type="Proteomes" id="UP000828390"/>
    </source>
</evidence>
<accession>A0A9D4MXC5</accession>
<protein>
    <submittedName>
        <fullName evidence="2">Uncharacterized protein</fullName>
    </submittedName>
</protein>
<proteinExistence type="predicted"/>
<dbReference type="Proteomes" id="UP000828390">
    <property type="component" value="Unassembled WGS sequence"/>
</dbReference>
<keyword evidence="3" id="KW-1185">Reference proteome</keyword>
<feature type="region of interest" description="Disordered" evidence="1">
    <location>
        <begin position="54"/>
        <end position="98"/>
    </location>
</feature>
<sequence>MSTDTESDISHMTKDSKANVNQISKVDEQVNIFKDLVKRIDRLEKDISGRRYHYRESSKSYDERTHRSDKWRGQWRRSGNQGHDNNCGYQEDNGIETSEETKAIGITTQTMVTEA</sequence>
<reference evidence="2" key="1">
    <citation type="journal article" date="2019" name="bioRxiv">
        <title>The Genome of the Zebra Mussel, Dreissena polymorpha: A Resource for Invasive Species Research.</title>
        <authorList>
            <person name="McCartney M.A."/>
            <person name="Auch B."/>
            <person name="Kono T."/>
            <person name="Mallez S."/>
            <person name="Zhang Y."/>
            <person name="Obille A."/>
            <person name="Becker A."/>
            <person name="Abrahante J.E."/>
            <person name="Garbe J."/>
            <person name="Badalamenti J.P."/>
            <person name="Herman A."/>
            <person name="Mangelson H."/>
            <person name="Liachko I."/>
            <person name="Sullivan S."/>
            <person name="Sone E.D."/>
            <person name="Koren S."/>
            <person name="Silverstein K.A.T."/>
            <person name="Beckman K.B."/>
            <person name="Gohl D.M."/>
        </authorList>
    </citation>
    <scope>NUCLEOTIDE SEQUENCE</scope>
    <source>
        <strain evidence="2">Duluth1</strain>
        <tissue evidence="2">Whole animal</tissue>
    </source>
</reference>
<gene>
    <name evidence="2" type="ORF">DPMN_007900</name>
</gene>
<dbReference type="AlphaFoldDB" id="A0A9D4MXC5"/>
<evidence type="ECO:0000313" key="2">
    <source>
        <dbReference type="EMBL" id="KAH3883930.1"/>
    </source>
</evidence>
<feature type="compositionally biased region" description="Polar residues" evidence="1">
    <location>
        <begin position="77"/>
        <end position="88"/>
    </location>
</feature>
<organism evidence="2 3">
    <name type="scientific">Dreissena polymorpha</name>
    <name type="common">Zebra mussel</name>
    <name type="synonym">Mytilus polymorpha</name>
    <dbReference type="NCBI Taxonomy" id="45954"/>
    <lineage>
        <taxon>Eukaryota</taxon>
        <taxon>Metazoa</taxon>
        <taxon>Spiralia</taxon>
        <taxon>Lophotrochozoa</taxon>
        <taxon>Mollusca</taxon>
        <taxon>Bivalvia</taxon>
        <taxon>Autobranchia</taxon>
        <taxon>Heteroconchia</taxon>
        <taxon>Euheterodonta</taxon>
        <taxon>Imparidentia</taxon>
        <taxon>Neoheterodontei</taxon>
        <taxon>Myida</taxon>
        <taxon>Dreissenoidea</taxon>
        <taxon>Dreissenidae</taxon>
        <taxon>Dreissena</taxon>
    </lineage>
</organism>
<reference evidence="2" key="2">
    <citation type="submission" date="2020-11" db="EMBL/GenBank/DDBJ databases">
        <authorList>
            <person name="McCartney M.A."/>
            <person name="Auch B."/>
            <person name="Kono T."/>
            <person name="Mallez S."/>
            <person name="Becker A."/>
            <person name="Gohl D.M."/>
            <person name="Silverstein K.A.T."/>
            <person name="Koren S."/>
            <person name="Bechman K.B."/>
            <person name="Herman A."/>
            <person name="Abrahante J.E."/>
            <person name="Garbe J."/>
        </authorList>
    </citation>
    <scope>NUCLEOTIDE SEQUENCE</scope>
    <source>
        <strain evidence="2">Duluth1</strain>
        <tissue evidence="2">Whole animal</tissue>
    </source>
</reference>
<evidence type="ECO:0000256" key="1">
    <source>
        <dbReference type="SAM" id="MobiDB-lite"/>
    </source>
</evidence>